<evidence type="ECO:0000313" key="2">
    <source>
        <dbReference type="EMBL" id="ADL19056.1"/>
    </source>
</evidence>
<protein>
    <submittedName>
        <fullName evidence="2">Uncharacterized protein</fullName>
    </submittedName>
</protein>
<sequence>MITAINVPKRHPAASRAPETTGEARGRAIVGRPATSAAAAASTTAGAPRAR</sequence>
<feature type="compositionally biased region" description="Low complexity" evidence="1">
    <location>
        <begin position="31"/>
        <end position="51"/>
    </location>
</feature>
<evidence type="ECO:0000313" key="3">
    <source>
        <dbReference type="Proteomes" id="UP000000346"/>
    </source>
</evidence>
<evidence type="ECO:0000256" key="1">
    <source>
        <dbReference type="SAM" id="MobiDB-lite"/>
    </source>
</evidence>
<organism evidence="2 3">
    <name type="scientific">Acidilobus saccharovorans (strain DSM 16705 / JCM 18335 / VKM B-2471 / 345-15)</name>
    <dbReference type="NCBI Taxonomy" id="666510"/>
    <lineage>
        <taxon>Archaea</taxon>
        <taxon>Thermoproteota</taxon>
        <taxon>Thermoprotei</taxon>
        <taxon>Acidilobales</taxon>
        <taxon>Acidilobaceae</taxon>
        <taxon>Acidilobus</taxon>
    </lineage>
</organism>
<gene>
    <name evidence="2" type="ordered locus">ASAC_0650</name>
</gene>
<feature type="region of interest" description="Disordered" evidence="1">
    <location>
        <begin position="1"/>
        <end position="51"/>
    </location>
</feature>
<name>D9Q168_ACIS3</name>
<keyword evidence="3" id="KW-1185">Reference proteome</keyword>
<dbReference type="HOGENOM" id="CLU_3093902_0_0_2"/>
<accession>D9Q168</accession>
<dbReference type="EMBL" id="CP001742">
    <property type="protein sequence ID" value="ADL19056.1"/>
    <property type="molecule type" value="Genomic_DNA"/>
</dbReference>
<dbReference type="Proteomes" id="UP000000346">
    <property type="component" value="Chromosome"/>
</dbReference>
<dbReference type="InParanoid" id="D9Q168"/>
<dbReference type="KEGG" id="asc:ASAC_0650"/>
<reference evidence="2 3" key="1">
    <citation type="journal article" date="2010" name="Appl. Environ. Microbiol.">
        <title>The genome sequence of the crenarchaeon Acidilobus saccharovorans supports a new order, Acidilobales, and suggests an important ecological role in terrestrial acidic hot springs.</title>
        <authorList>
            <person name="Mardanov A.V."/>
            <person name="Svetlitchnyi V.A."/>
            <person name="Beletsky A.V."/>
            <person name="Prokofeva M.I."/>
            <person name="Bonch-Osmolovskaya E.A."/>
            <person name="Ravin N.V."/>
            <person name="Skryabin K.G."/>
        </authorList>
    </citation>
    <scope>NUCLEOTIDE SEQUENCE [LARGE SCALE GENOMIC DNA]</scope>
    <source>
        <strain evidence="3">DSM 16705 / JCM 18335 / VKM B-2471 / 345-15</strain>
    </source>
</reference>
<dbReference type="AlphaFoldDB" id="D9Q168"/>
<proteinExistence type="predicted"/>